<dbReference type="EMBL" id="JASMQD010000001">
    <property type="protein sequence ID" value="MDK2695858.1"/>
    <property type="molecule type" value="Genomic_DNA"/>
</dbReference>
<evidence type="ECO:0000313" key="11">
    <source>
        <dbReference type="Proteomes" id="UP001247581"/>
    </source>
</evidence>
<evidence type="ECO:0000313" key="3">
    <source>
        <dbReference type="EMBL" id="MDK2695858.1"/>
    </source>
</evidence>
<reference evidence="4" key="7">
    <citation type="submission" date="2023-07" db="EMBL/GenBank/DDBJ databases">
        <title>High risk of intestinal colonization with ESBL-producing Escherichia coli among soldiers of military contingents in specific geographic regions.</title>
        <authorList>
            <person name="Literacka E."/>
        </authorList>
    </citation>
    <scope>NUCLEOTIDE SEQUENCE</scope>
    <source>
        <strain evidence="5">33</strain>
        <strain evidence="4">66</strain>
    </source>
</reference>
<evidence type="ECO:0000313" key="6">
    <source>
        <dbReference type="EMBL" id="MDR6045012.1"/>
    </source>
</evidence>
<dbReference type="Proteomes" id="UP001271591">
    <property type="component" value="Unassembled WGS sequence"/>
</dbReference>
<organism evidence="7 12">
    <name type="scientific">Escherichia coli</name>
    <dbReference type="NCBI Taxonomy" id="562"/>
    <lineage>
        <taxon>Bacteria</taxon>
        <taxon>Pseudomonadati</taxon>
        <taxon>Pseudomonadota</taxon>
        <taxon>Gammaproteobacteria</taxon>
        <taxon>Enterobacterales</taxon>
        <taxon>Enterobacteriaceae</taxon>
        <taxon>Escherichia</taxon>
    </lineage>
</organism>
<dbReference type="Proteomes" id="UP001179946">
    <property type="component" value="Chromosome"/>
</dbReference>
<dbReference type="Proteomes" id="UP001174465">
    <property type="component" value="Unassembled WGS sequence"/>
</dbReference>
<dbReference type="EMBL" id="JANIDP010000007">
    <property type="protein sequence ID" value="MDR6045012.1"/>
    <property type="molecule type" value="Genomic_DNA"/>
</dbReference>
<evidence type="ECO:0000313" key="2">
    <source>
        <dbReference type="EMBL" id="MDA4181600.1"/>
    </source>
</evidence>
<dbReference type="RefSeq" id="WP_211180519.1">
    <property type="nucleotide sequence ID" value="NZ_ABACVG020000001.1"/>
</dbReference>
<reference evidence="6 11" key="1">
    <citation type="submission" date="2022-07" db="EMBL/GenBank/DDBJ databases">
        <title>The wastewater resistome of Residential Aged Care Facilities indicates a role of antimicrobial stewardship in reducing resistance.</title>
        <authorList>
            <person name="Sapula S."/>
            <person name="Hart B.J."/>
            <person name="Henrietta V."/>
            <person name="Amsalu A."/>
            <person name="Jon W."/>
            <person name="Siderius N."/>
            <person name="Nguyen L."/>
            <person name="Turnidge J."/>
            <person name="Gerber C."/>
        </authorList>
    </citation>
    <scope>NUCLEOTIDE SEQUENCE [LARGE SCALE GENOMIC DNA]</scope>
    <source>
        <strain evidence="6 11">ECA685</strain>
    </source>
</reference>
<reference evidence="2" key="2">
    <citation type="submission" date="2022-08" db="EMBL/GenBank/DDBJ databases">
        <title>Genome sequencing of human pathogens.</title>
        <authorList>
            <person name="Cao X."/>
        </authorList>
    </citation>
    <scope>NUCLEOTIDE SEQUENCE</scope>
    <source>
        <strain evidence="2">EC16126</strain>
    </source>
</reference>
<dbReference type="EMBL" id="JAOVKC010000009">
    <property type="protein sequence ID" value="MCV5622013.1"/>
    <property type="molecule type" value="Genomic_DNA"/>
</dbReference>
<protein>
    <submittedName>
        <fullName evidence="7">Protein YsdE</fullName>
    </submittedName>
</protein>
<reference evidence="3" key="5">
    <citation type="submission" date="2023-05" db="EMBL/GenBank/DDBJ databases">
        <title>Efficient inhibition of multidrug-resistant Escherichia coli by a new antibiotic combination.</title>
        <authorList>
            <person name="Lin T."/>
        </authorList>
    </citation>
    <scope>NUCLEOTIDE SEQUENCE</scope>
    <source>
        <strain evidence="3">YmmD45</strain>
    </source>
</reference>
<evidence type="ECO:0000313" key="4">
    <source>
        <dbReference type="EMBL" id="MDO2575901.1"/>
    </source>
</evidence>
<dbReference type="GeneID" id="93779467"/>
<reference evidence="7" key="8">
    <citation type="submission" date="2023-10" db="EMBL/GenBank/DDBJ databases">
        <title>Draft Genome Sequence of a Shiga toxin-producing Escherichia coli strain from deer meat showing an IS-element integration in the B-subunit of the Shiga toxin Stx2b gene.</title>
        <authorList>
            <person name="Projahn M."/>
            <person name="Borowiak M."/>
        </authorList>
    </citation>
    <scope>NUCLEOTIDE SEQUENCE</scope>
    <source>
        <strain evidence="7">BfR-EC-18960</strain>
    </source>
</reference>
<dbReference type="Proteomes" id="UP001211064">
    <property type="component" value="Unassembled WGS sequence"/>
</dbReference>
<proteinExistence type="predicted"/>
<reference evidence="9" key="4">
    <citation type="journal article" date="2023" name="Microorganisms">
        <title>Comparative Genomic Analysis of ST131 Subclade C2 of ESBL-Producing E. coli Isolates from Patients with Recurrent and Sporadic Urinary Tract Infections.</title>
        <authorList>
            <person name="Jaen-Luchoro D."/>
            <person name="Kahnamouei A."/>
            <person name="Yazdanshenas S."/>
            <person name="Lindblom A."/>
            <person name="Samuelsson E."/>
            <person name="Ahren C."/>
            <person name="Karami N."/>
        </authorList>
    </citation>
    <scope>NUCLEOTIDE SEQUENCE</scope>
    <source>
        <strain evidence="9">S7</strain>
    </source>
</reference>
<evidence type="ECO:0000313" key="1">
    <source>
        <dbReference type="EMBL" id="MCV5622013.1"/>
    </source>
</evidence>
<dbReference type="Proteomes" id="UP001223829">
    <property type="component" value="Unassembled WGS sequence"/>
</dbReference>
<dbReference type="EMBL" id="CP146670">
    <property type="protein sequence ID" value="WWX74115.1"/>
    <property type="molecule type" value="Genomic_DNA"/>
</dbReference>
<dbReference type="EMBL" id="CP107128">
    <property type="protein sequence ID" value="WLM98531.1"/>
    <property type="molecule type" value="Genomic_DNA"/>
</dbReference>
<dbReference type="EMBL" id="JANWOR010000863">
    <property type="protein sequence ID" value="MDA4181600.1"/>
    <property type="molecule type" value="Genomic_DNA"/>
</dbReference>
<dbReference type="AlphaFoldDB" id="A0A9X1JFT7"/>
<gene>
    <name evidence="7" type="primary">ysdE</name>
    <name evidence="6" type="ORF">NQD80_04195</name>
    <name evidence="2" type="ORF">NY836_30490</name>
    <name evidence="1" type="ORF">OFN31_09520</name>
    <name evidence="9" type="ORF">OGM49_24635</name>
    <name evidence="4" type="ORF">Q2V20_17375</name>
    <name evidence="5" type="ORF">Q2V64_17900</name>
    <name evidence="8" type="ORF">QDW62_00150</name>
    <name evidence="3" type="ORF">QO046_15970</name>
    <name evidence="7" type="ORF">R8G00_15685</name>
    <name evidence="10" type="ORF">V9Z47_00150</name>
</gene>
<evidence type="ECO:0000313" key="7">
    <source>
        <dbReference type="EMBL" id="MDW9351015.1"/>
    </source>
</evidence>
<dbReference type="EMBL" id="JAWPMK010000001">
    <property type="protein sequence ID" value="MDW9351015.1"/>
    <property type="molecule type" value="Genomic_DNA"/>
</dbReference>
<evidence type="ECO:0000313" key="10">
    <source>
        <dbReference type="EMBL" id="WWX74115.1"/>
    </source>
</evidence>
<accession>A0A9X1JFT7</accession>
<dbReference type="EMBL" id="CP122634">
    <property type="protein sequence ID" value="WHI04594.1"/>
    <property type="molecule type" value="Genomic_DNA"/>
</dbReference>
<dbReference type="Proteomes" id="UP001247581">
    <property type="component" value="Unassembled WGS sequence"/>
</dbReference>
<name>A0A9X1JFT7_ECOLX</name>
<dbReference type="Proteomes" id="UP001180189">
    <property type="component" value="Chromosome"/>
</dbReference>
<dbReference type="EMBL" id="JAUKXU010000016">
    <property type="protein sequence ID" value="MDO2575901.1"/>
    <property type="molecule type" value="Genomic_DNA"/>
</dbReference>
<dbReference type="Proteomes" id="UP001208624">
    <property type="component" value="Unassembled WGS sequence"/>
</dbReference>
<dbReference type="Proteomes" id="UP001173661">
    <property type="component" value="Unassembled WGS sequence"/>
</dbReference>
<sequence length="24" mass="2827">MNVSQIYARNGELFSGRICKQKRQ</sequence>
<evidence type="ECO:0000313" key="9">
    <source>
        <dbReference type="EMBL" id="WLM98531.1"/>
    </source>
</evidence>
<reference evidence="10" key="9">
    <citation type="submission" date="2024-03" db="EMBL/GenBank/DDBJ databases">
        <title>Epithelial relay of microbial signals coordinates intestinal macrophage supported barrier repair.</title>
        <authorList>
            <person name="Tsai M.T."/>
        </authorList>
    </citation>
    <scope>NUCLEOTIDE SEQUENCE</scope>
    <source>
        <strain evidence="10">MS 21-1</strain>
    </source>
</reference>
<dbReference type="Proteomes" id="UP001383096">
    <property type="component" value="Chromosome"/>
</dbReference>
<reference evidence="1" key="6">
    <citation type="submission" date="2023-06" db="EMBL/GenBank/DDBJ databases">
        <title>Deciphering the underlying mechanisms mediating the transmission of blaNDM gene from human to animals in China.</title>
        <authorList>
            <person name="Chen K."/>
            <person name="Chen S."/>
        </authorList>
    </citation>
    <scope>NUCLEOTIDE SEQUENCE</scope>
    <source>
        <strain evidence="1">1199</strain>
    </source>
</reference>
<evidence type="ECO:0000313" key="5">
    <source>
        <dbReference type="EMBL" id="MDO2731598.1"/>
    </source>
</evidence>
<evidence type="ECO:0000313" key="8">
    <source>
        <dbReference type="EMBL" id="WHI04594.1"/>
    </source>
</evidence>
<evidence type="ECO:0000313" key="12">
    <source>
        <dbReference type="Proteomes" id="UP001271591"/>
    </source>
</evidence>
<dbReference type="EMBL" id="JAUKZB010000012">
    <property type="protein sequence ID" value="MDO2731598.1"/>
    <property type="molecule type" value="Genomic_DNA"/>
</dbReference>
<reference evidence="8" key="3">
    <citation type="journal article" date="2023" name="Front. Microbiol.">
        <title>Virotyping and genetic antimicrobial susceptibility testing of porcine ETEC/STEC strains and associated plasmid types.</title>
        <authorList>
            <person name="Vereecke N."/>
            <person name="Van Hoorde S."/>
            <person name="Sperling D."/>
            <person name="Theuns S."/>
            <person name="Devriendt B."/>
            <person name="Cox E."/>
        </authorList>
    </citation>
    <scope>NUCLEOTIDE SEQUENCE</scope>
    <source>
        <strain evidence="8">ETEC4085</strain>
    </source>
</reference>